<dbReference type="UniPathway" id="UPA00219"/>
<dbReference type="GO" id="GO:0009252">
    <property type="term" value="P:peptidoglycan biosynthetic process"/>
    <property type="evidence" value="ECO:0007669"/>
    <property type="project" value="UniProtKB-UniRule"/>
</dbReference>
<evidence type="ECO:0000256" key="4">
    <source>
        <dbReference type="ARBA" id="ARBA00022989"/>
    </source>
</evidence>
<evidence type="ECO:0000256" key="5">
    <source>
        <dbReference type="ARBA" id="ARBA00023136"/>
    </source>
</evidence>
<dbReference type="GO" id="GO:0032153">
    <property type="term" value="C:cell division site"/>
    <property type="evidence" value="ECO:0007669"/>
    <property type="project" value="TreeGrafter"/>
</dbReference>
<keyword evidence="8" id="KW-1185">Reference proteome</keyword>
<comment type="pathway">
    <text evidence="6">Cell wall biogenesis; peptidoglycan biosynthesis.</text>
</comment>
<keyword evidence="6" id="KW-0328">Glycosyltransferase</keyword>
<evidence type="ECO:0000313" key="8">
    <source>
        <dbReference type="Proteomes" id="UP000180235"/>
    </source>
</evidence>
<evidence type="ECO:0000256" key="1">
    <source>
        <dbReference type="ARBA" id="ARBA00004141"/>
    </source>
</evidence>
<dbReference type="AlphaFoldDB" id="A0A1J0ABW8"/>
<feature type="transmembrane region" description="Helical" evidence="6">
    <location>
        <begin position="347"/>
        <end position="371"/>
    </location>
</feature>
<feature type="transmembrane region" description="Helical" evidence="6">
    <location>
        <begin position="192"/>
        <end position="215"/>
    </location>
</feature>
<dbReference type="GO" id="GO:0008360">
    <property type="term" value="P:regulation of cell shape"/>
    <property type="evidence" value="ECO:0007669"/>
    <property type="project" value="UniProtKB-KW"/>
</dbReference>
<dbReference type="STRING" id="1188229.GlitD10_1106"/>
<comment type="subcellular location">
    <subcellularLocation>
        <location evidence="6">Cell membrane</location>
        <topology evidence="6">Multi-pass membrane protein</topology>
    </subcellularLocation>
    <subcellularLocation>
        <location evidence="1">Membrane</location>
        <topology evidence="1">Multi-pass membrane protein</topology>
    </subcellularLocation>
</comment>
<comment type="function">
    <text evidence="6">Peptidoglycan polymerase that is essential for cell wall elongation.</text>
</comment>
<evidence type="ECO:0000256" key="2">
    <source>
        <dbReference type="ARBA" id="ARBA00022692"/>
    </source>
</evidence>
<dbReference type="EC" id="2.4.99.28" evidence="6"/>
<sequence>MTYRSAWWRPWHDIDLTLLGAVLTLTVLGVTAIRSTGLAQNTWDWWQQSLIALLGVGVVLFLARWPYEWLRRWHWGIYGLANALLVAVMFVGTSALGAERWISIGGFHLQPSEFAKVAVILTLAAVLEQSRAPVLWTIGQGAAVVALPWVLVFAQPNLGTALIFVAITLGMLYWANIPLAWIVLLLSPLVSAILLSLSLPMWGVWVVVMALVGWFSLPWPRIGGLTALVVNLISGQLGQVFWGLLKDYQRERLILFLDPNQDPLGGGYHLIQSRIAIGSGGLWGQGLFQGSQTQLSFIPEQNTDFIFSVIGEELGFIGAIVVVFLFWLICLRLVLIARSSRDGFGSLIAIGVLSMLIFQVVINIGMTVGLAPITGIPLPFLSYGRSAMLANFIALGLVESVANHRRKSFY</sequence>
<dbReference type="Proteomes" id="UP000180235">
    <property type="component" value="Chromosome"/>
</dbReference>
<protein>
    <recommendedName>
        <fullName evidence="6">Peptidoglycan glycosyltransferase RodA</fullName>
        <shortName evidence="6">PGT</shortName>
        <ecNumber evidence="6">2.4.99.28</ecNumber>
    </recommendedName>
    <alternativeName>
        <fullName evidence="6">Cell elongation protein RodA</fullName>
    </alternativeName>
    <alternativeName>
        <fullName evidence="6">Cell wall polymerase</fullName>
    </alternativeName>
    <alternativeName>
        <fullName evidence="6">Peptidoglycan polymerase</fullName>
        <shortName evidence="6">PG polymerase</shortName>
    </alternativeName>
</protein>
<dbReference type="GO" id="GO:0051301">
    <property type="term" value="P:cell division"/>
    <property type="evidence" value="ECO:0007669"/>
    <property type="project" value="InterPro"/>
</dbReference>
<dbReference type="InterPro" id="IPR001182">
    <property type="entry name" value="FtsW/RodA"/>
</dbReference>
<name>A0A1J0ABW8_9CYAN</name>
<dbReference type="PANTHER" id="PTHR30474">
    <property type="entry name" value="CELL CYCLE PROTEIN"/>
    <property type="match status" value="1"/>
</dbReference>
<evidence type="ECO:0000256" key="3">
    <source>
        <dbReference type="ARBA" id="ARBA00022960"/>
    </source>
</evidence>
<keyword evidence="5 6" id="KW-0472">Membrane</keyword>
<keyword evidence="6" id="KW-1003">Cell membrane</keyword>
<keyword evidence="4 6" id="KW-1133">Transmembrane helix</keyword>
<dbReference type="GO" id="GO:0005886">
    <property type="term" value="C:plasma membrane"/>
    <property type="evidence" value="ECO:0007669"/>
    <property type="project" value="UniProtKB-SubCell"/>
</dbReference>
<accession>A0A1J0ABW8</accession>
<feature type="transmembrane region" description="Helical" evidence="6">
    <location>
        <begin position="75"/>
        <end position="98"/>
    </location>
</feature>
<comment type="catalytic activity">
    <reaction evidence="6">
        <text>[GlcNAc-(1-&gt;4)-Mur2Ac(oyl-L-Ala-gamma-D-Glu-L-Lys-D-Ala-D-Ala)](n)-di-trans,octa-cis-undecaprenyl diphosphate + beta-D-GlcNAc-(1-&gt;4)-Mur2Ac(oyl-L-Ala-gamma-D-Glu-L-Lys-D-Ala-D-Ala)-di-trans,octa-cis-undecaprenyl diphosphate = [GlcNAc-(1-&gt;4)-Mur2Ac(oyl-L-Ala-gamma-D-Glu-L-Lys-D-Ala-D-Ala)](n+1)-di-trans,octa-cis-undecaprenyl diphosphate + di-trans,octa-cis-undecaprenyl diphosphate + H(+)</text>
        <dbReference type="Rhea" id="RHEA:23708"/>
        <dbReference type="Rhea" id="RHEA-COMP:9602"/>
        <dbReference type="Rhea" id="RHEA-COMP:9603"/>
        <dbReference type="ChEBI" id="CHEBI:15378"/>
        <dbReference type="ChEBI" id="CHEBI:58405"/>
        <dbReference type="ChEBI" id="CHEBI:60033"/>
        <dbReference type="ChEBI" id="CHEBI:78435"/>
        <dbReference type="EC" id="2.4.99.28"/>
    </reaction>
</comment>
<keyword evidence="6" id="KW-0961">Cell wall biogenesis/degradation</keyword>
<dbReference type="RefSeq" id="WP_071454014.1">
    <property type="nucleotide sequence ID" value="NZ_CP017675.1"/>
</dbReference>
<dbReference type="Pfam" id="PF01098">
    <property type="entry name" value="FTSW_RODA_SPOVE"/>
    <property type="match status" value="2"/>
</dbReference>
<keyword evidence="2 6" id="KW-0812">Transmembrane</keyword>
<feature type="transmembrane region" description="Helical" evidence="6">
    <location>
        <begin position="45"/>
        <end position="63"/>
    </location>
</feature>
<feature type="transmembrane region" description="Helical" evidence="6">
    <location>
        <begin position="134"/>
        <end position="154"/>
    </location>
</feature>
<dbReference type="InterPro" id="IPR011923">
    <property type="entry name" value="RodA/MrdB"/>
</dbReference>
<dbReference type="HAMAP" id="MF_02079">
    <property type="entry name" value="PGT_RodA"/>
    <property type="match status" value="1"/>
</dbReference>
<organism evidence="7 8">
    <name type="scientific">Gloeomargarita lithophora Alchichica-D10</name>
    <dbReference type="NCBI Taxonomy" id="1188229"/>
    <lineage>
        <taxon>Bacteria</taxon>
        <taxon>Bacillati</taxon>
        <taxon>Cyanobacteriota</taxon>
        <taxon>Cyanophyceae</taxon>
        <taxon>Gloeomargaritales</taxon>
        <taxon>Gloeomargaritaceae</taxon>
        <taxon>Gloeomargarita</taxon>
    </lineage>
</organism>
<gene>
    <name evidence="7" type="primary">mrdB</name>
    <name evidence="6" type="synonym">rodA</name>
    <name evidence="7" type="ORF">GlitD10_1106</name>
</gene>
<dbReference type="EMBL" id="CP017675">
    <property type="protein sequence ID" value="APB33426.1"/>
    <property type="molecule type" value="Genomic_DNA"/>
</dbReference>
<dbReference type="OrthoDB" id="9768187at2"/>
<comment type="similarity">
    <text evidence="6">Belongs to the SEDS family. MrdB/RodA subfamily.</text>
</comment>
<feature type="transmembrane region" description="Helical" evidence="6">
    <location>
        <begin position="161"/>
        <end position="186"/>
    </location>
</feature>
<feature type="transmembrane region" description="Helical" evidence="6">
    <location>
        <begin position="222"/>
        <end position="245"/>
    </location>
</feature>
<evidence type="ECO:0000313" key="7">
    <source>
        <dbReference type="EMBL" id="APB33426.1"/>
    </source>
</evidence>
<proteinExistence type="inferred from homology"/>
<dbReference type="KEGG" id="glt:GlitD10_1106"/>
<dbReference type="GO" id="GO:0008955">
    <property type="term" value="F:peptidoglycan glycosyltransferase activity"/>
    <property type="evidence" value="ECO:0007669"/>
    <property type="project" value="UniProtKB-UniRule"/>
</dbReference>
<keyword evidence="6" id="KW-0808">Transferase</keyword>
<keyword evidence="6" id="KW-0573">Peptidoglycan synthesis</keyword>
<keyword evidence="3 6" id="KW-0133">Cell shape</keyword>
<dbReference type="PANTHER" id="PTHR30474:SF1">
    <property type="entry name" value="PEPTIDOGLYCAN GLYCOSYLTRANSFERASE MRDB"/>
    <property type="match status" value="1"/>
</dbReference>
<dbReference type="GO" id="GO:0071555">
    <property type="term" value="P:cell wall organization"/>
    <property type="evidence" value="ECO:0007669"/>
    <property type="project" value="UniProtKB-KW"/>
</dbReference>
<dbReference type="GO" id="GO:0015648">
    <property type="term" value="F:lipid-linked peptidoglycan transporter activity"/>
    <property type="evidence" value="ECO:0007669"/>
    <property type="project" value="TreeGrafter"/>
</dbReference>
<feature type="transmembrane region" description="Helical" evidence="6">
    <location>
        <begin position="314"/>
        <end position="335"/>
    </location>
</feature>
<feature type="transmembrane region" description="Helical" evidence="6">
    <location>
        <begin position="383"/>
        <end position="402"/>
    </location>
</feature>
<reference evidence="7 8" key="1">
    <citation type="submission" date="2016-10" db="EMBL/GenBank/DDBJ databases">
        <title>Description of Gloeomargarita lithophora gen. nov., sp. nov., a thylakoid-bearing basal-branching cyanobacterium with intracellular carbonates, and proposal for Gloeomargaritales ord. nov.</title>
        <authorList>
            <person name="Moreira D."/>
            <person name="Tavera R."/>
            <person name="Benzerara K."/>
            <person name="Skouri-Panet F."/>
            <person name="Couradeau E."/>
            <person name="Gerard E."/>
            <person name="Loussert C."/>
            <person name="Novelo E."/>
            <person name="Zivanovic Y."/>
            <person name="Lopez-Garcia P."/>
        </authorList>
    </citation>
    <scope>NUCLEOTIDE SEQUENCE [LARGE SCALE GENOMIC DNA]</scope>
    <source>
        <strain evidence="7 8">D10</strain>
    </source>
</reference>
<evidence type="ECO:0000256" key="6">
    <source>
        <dbReference type="HAMAP-Rule" id="MF_02079"/>
    </source>
</evidence>
<dbReference type="NCBIfam" id="TIGR02210">
    <property type="entry name" value="rodA_shape"/>
    <property type="match status" value="1"/>
</dbReference>
<dbReference type="NCBIfam" id="NF037961">
    <property type="entry name" value="RodA_shape"/>
    <property type="match status" value="1"/>
</dbReference>